<dbReference type="EMBL" id="FTMC01000021">
    <property type="protein sequence ID" value="SIR37625.1"/>
    <property type="molecule type" value="Genomic_DNA"/>
</dbReference>
<evidence type="ECO:0000256" key="1">
    <source>
        <dbReference type="SAM" id="MobiDB-lite"/>
    </source>
</evidence>
<sequence length="109" mass="12308">MRNLFILALFGLHSVASAPMAQASSADEHIRLALLLEQLRQVEILTNEAEASASKVPHQRYAFDYPRFSHDLERLRQGITDYLHPSRAQPRDPAELSGDYRRAPAEAQP</sequence>
<keyword evidence="2" id="KW-0732">Signal</keyword>
<name>A0A1N7AEV9_9PSED</name>
<feature type="signal peptide" evidence="2">
    <location>
        <begin position="1"/>
        <end position="23"/>
    </location>
</feature>
<dbReference type="AlphaFoldDB" id="A0A1N7AEV9"/>
<organism evidence="3 4">
    <name type="scientific">Pseudomonas flexibilis</name>
    <dbReference type="NCBI Taxonomy" id="706570"/>
    <lineage>
        <taxon>Bacteria</taxon>
        <taxon>Pseudomonadati</taxon>
        <taxon>Pseudomonadota</taxon>
        <taxon>Gammaproteobacteria</taxon>
        <taxon>Pseudomonadales</taxon>
        <taxon>Pseudomonadaceae</taxon>
        <taxon>Pseudomonas</taxon>
    </lineage>
</organism>
<dbReference type="Pfam" id="PF09686">
    <property type="entry name" value="Plasmid_RAQPRD"/>
    <property type="match status" value="1"/>
</dbReference>
<evidence type="ECO:0000256" key="2">
    <source>
        <dbReference type="SAM" id="SignalP"/>
    </source>
</evidence>
<feature type="chain" id="PRO_5010173365" evidence="2">
    <location>
        <begin position="24"/>
        <end position="109"/>
    </location>
</feature>
<feature type="compositionally biased region" description="Basic and acidic residues" evidence="1">
    <location>
        <begin position="89"/>
        <end position="109"/>
    </location>
</feature>
<gene>
    <name evidence="3" type="ORF">SAMN05421672_12130</name>
</gene>
<dbReference type="RefSeq" id="WP_052199770.1">
    <property type="nucleotide sequence ID" value="NZ_FTMC01000021.1"/>
</dbReference>
<evidence type="ECO:0000313" key="4">
    <source>
        <dbReference type="Proteomes" id="UP000186079"/>
    </source>
</evidence>
<dbReference type="InterPro" id="IPR019110">
    <property type="entry name" value="Uncharacterised_RAQPRD"/>
</dbReference>
<reference evidence="3 4" key="1">
    <citation type="submission" date="2017-01" db="EMBL/GenBank/DDBJ databases">
        <authorList>
            <person name="Mah S.A."/>
            <person name="Swanson W.J."/>
            <person name="Moy G.W."/>
            <person name="Vacquier V.D."/>
        </authorList>
    </citation>
    <scope>NUCLEOTIDE SEQUENCE [LARGE SCALE GENOMIC DNA]</scope>
    <source>
        <strain evidence="3 4">ATCC 29606</strain>
    </source>
</reference>
<dbReference type="Proteomes" id="UP000186079">
    <property type="component" value="Unassembled WGS sequence"/>
</dbReference>
<dbReference type="NCBIfam" id="TIGR01690">
    <property type="entry name" value="ICE_RAQPRD"/>
    <property type="match status" value="1"/>
</dbReference>
<feature type="region of interest" description="Disordered" evidence="1">
    <location>
        <begin position="80"/>
        <end position="109"/>
    </location>
</feature>
<evidence type="ECO:0000313" key="3">
    <source>
        <dbReference type="EMBL" id="SIR37625.1"/>
    </source>
</evidence>
<protein>
    <submittedName>
        <fullName evidence="3">Integrative conjugative element protein, RAQPRD family</fullName>
    </submittedName>
</protein>
<accession>A0A1N7AEV9</accession>
<proteinExistence type="predicted"/>